<gene>
    <name evidence="13" type="ORF">MNBD_NITROSPINAE02-2045</name>
</gene>
<dbReference type="NCBIfam" id="TIGR00858">
    <property type="entry name" value="bioF"/>
    <property type="match status" value="1"/>
</dbReference>
<dbReference type="SUPFAM" id="SSF53383">
    <property type="entry name" value="PLP-dependent transferases"/>
    <property type="match status" value="1"/>
</dbReference>
<dbReference type="InterPro" id="IPR015421">
    <property type="entry name" value="PyrdxlP-dep_Trfase_major"/>
</dbReference>
<evidence type="ECO:0000256" key="8">
    <source>
        <dbReference type="ARBA" id="ARBA00022898"/>
    </source>
</evidence>
<proteinExistence type="inferred from homology"/>
<keyword evidence="13" id="KW-0012">Acyltransferase</keyword>
<feature type="domain" description="Aminotransferase class I/classII large" evidence="12">
    <location>
        <begin position="38"/>
        <end position="379"/>
    </location>
</feature>
<keyword evidence="7" id="KW-0093">Biotin biosynthesis</keyword>
<dbReference type="InterPro" id="IPR001917">
    <property type="entry name" value="Aminotrans_II_pyridoxalP_BS"/>
</dbReference>
<comment type="cofactor">
    <cofactor evidence="1">
        <name>pyridoxal 5'-phosphate</name>
        <dbReference type="ChEBI" id="CHEBI:597326"/>
    </cofactor>
</comment>
<evidence type="ECO:0000259" key="12">
    <source>
        <dbReference type="Pfam" id="PF00155"/>
    </source>
</evidence>
<dbReference type="CDD" id="cd06454">
    <property type="entry name" value="KBL_like"/>
    <property type="match status" value="1"/>
</dbReference>
<comment type="catalytic activity">
    <reaction evidence="11">
        <text>6-carboxyhexanoyl-[ACP] + L-alanine + H(+) = (8S)-8-amino-7-oxononanoate + holo-[ACP] + CO2</text>
        <dbReference type="Rhea" id="RHEA:42288"/>
        <dbReference type="Rhea" id="RHEA-COMP:9685"/>
        <dbReference type="Rhea" id="RHEA-COMP:9955"/>
        <dbReference type="ChEBI" id="CHEBI:15378"/>
        <dbReference type="ChEBI" id="CHEBI:16526"/>
        <dbReference type="ChEBI" id="CHEBI:57972"/>
        <dbReference type="ChEBI" id="CHEBI:64479"/>
        <dbReference type="ChEBI" id="CHEBI:78846"/>
        <dbReference type="ChEBI" id="CHEBI:149468"/>
        <dbReference type="EC" id="2.3.1.47"/>
    </reaction>
</comment>
<evidence type="ECO:0000256" key="7">
    <source>
        <dbReference type="ARBA" id="ARBA00022756"/>
    </source>
</evidence>
<organism evidence="13">
    <name type="scientific">hydrothermal vent metagenome</name>
    <dbReference type="NCBI Taxonomy" id="652676"/>
    <lineage>
        <taxon>unclassified sequences</taxon>
        <taxon>metagenomes</taxon>
        <taxon>ecological metagenomes</taxon>
    </lineage>
</organism>
<dbReference type="Pfam" id="PF00155">
    <property type="entry name" value="Aminotran_1_2"/>
    <property type="match status" value="1"/>
</dbReference>
<evidence type="ECO:0000256" key="11">
    <source>
        <dbReference type="ARBA" id="ARBA00047715"/>
    </source>
</evidence>
<dbReference type="InterPro" id="IPR050087">
    <property type="entry name" value="AON_synthase_class-II"/>
</dbReference>
<dbReference type="InterPro" id="IPR015422">
    <property type="entry name" value="PyrdxlP-dep_Trfase_small"/>
</dbReference>
<dbReference type="PROSITE" id="PS00599">
    <property type="entry name" value="AA_TRANSFER_CLASS_2"/>
    <property type="match status" value="1"/>
</dbReference>
<dbReference type="AlphaFoldDB" id="A0A3B1D0L2"/>
<evidence type="ECO:0000256" key="10">
    <source>
        <dbReference type="ARBA" id="ARBA00033381"/>
    </source>
</evidence>
<reference evidence="13" key="1">
    <citation type="submission" date="2018-06" db="EMBL/GenBank/DDBJ databases">
        <authorList>
            <person name="Zhirakovskaya E."/>
        </authorList>
    </citation>
    <scope>NUCLEOTIDE SEQUENCE</scope>
</reference>
<keyword evidence="6 13" id="KW-0808">Transferase</keyword>
<evidence type="ECO:0000256" key="2">
    <source>
        <dbReference type="ARBA" id="ARBA00004746"/>
    </source>
</evidence>
<dbReference type="GO" id="GO:0009102">
    <property type="term" value="P:biotin biosynthetic process"/>
    <property type="evidence" value="ECO:0007669"/>
    <property type="project" value="UniProtKB-UniPathway"/>
</dbReference>
<dbReference type="GO" id="GO:0008710">
    <property type="term" value="F:8-amino-7-oxononanoate synthase activity"/>
    <property type="evidence" value="ECO:0007669"/>
    <property type="project" value="UniProtKB-EC"/>
</dbReference>
<name>A0A3B1D0L2_9ZZZZ</name>
<sequence length="386" mass="41622">MTDIFFRDLEQAAKEGLLRRLKTVDSAQGRRVSIDGRDILLFCSNNYLGLADHPTIKKAAIDCIKKYGVGAGASRLVSGNMAPHRELEEKIARFCKKESAITFNSGYQANVGTLTALLGKGDVVFADRLCHASILDGVRWSGARLKRFRHNDPDSLESLLKKEDARGKKLIVTEGVFSMDGDKAPLKEVADLAKRFQALFMLDDAHGFGLFGDKGRGTADDAGIVDRVDILVVTLGKALGGAGGVILGSKSLVTGLINFARSFMFSTAIPPSLAAAGAAAIDIIEGEQGAKRRNTLFNSATVIRKNLVDLGYDTGASTTQIIPIFTGEEDKALKMSAKLMENGAFIPAIRYPTVPKGEARLRLTLTADHSSKDLEHLIKIFGIIKN</sequence>
<evidence type="ECO:0000256" key="3">
    <source>
        <dbReference type="ARBA" id="ARBA00010008"/>
    </source>
</evidence>
<comment type="pathway">
    <text evidence="2">Cofactor biosynthesis; biotin biosynthesis.</text>
</comment>
<evidence type="ECO:0000256" key="9">
    <source>
        <dbReference type="ARBA" id="ARBA00032610"/>
    </source>
</evidence>
<dbReference type="GO" id="GO:0030170">
    <property type="term" value="F:pyridoxal phosphate binding"/>
    <property type="evidence" value="ECO:0007669"/>
    <property type="project" value="InterPro"/>
</dbReference>
<dbReference type="PANTHER" id="PTHR13693">
    <property type="entry name" value="CLASS II AMINOTRANSFERASE/8-AMINO-7-OXONONANOATE SYNTHASE"/>
    <property type="match status" value="1"/>
</dbReference>
<protein>
    <recommendedName>
        <fullName evidence="5">8-amino-7-oxononanoate synthase</fullName>
        <ecNumber evidence="5">2.3.1.47</ecNumber>
    </recommendedName>
    <alternativeName>
        <fullName evidence="9">7-keto-8-amino-pelargonic acid synthase</fullName>
    </alternativeName>
    <alternativeName>
        <fullName evidence="10">8-amino-7-ketopelargonate synthase</fullName>
    </alternativeName>
</protein>
<dbReference type="InterPro" id="IPR004723">
    <property type="entry name" value="AONS_Archaea/Proteobacteria"/>
</dbReference>
<accession>A0A3B1D0L2</accession>
<dbReference type="InterPro" id="IPR004839">
    <property type="entry name" value="Aminotransferase_I/II_large"/>
</dbReference>
<dbReference type="PANTHER" id="PTHR13693:SF100">
    <property type="entry name" value="8-AMINO-7-OXONONANOATE SYNTHASE"/>
    <property type="match status" value="1"/>
</dbReference>
<comment type="similarity">
    <text evidence="3">Belongs to the class-II pyridoxal-phosphate-dependent aminotransferase family. BioF subfamily.</text>
</comment>
<evidence type="ECO:0000313" key="13">
    <source>
        <dbReference type="EMBL" id="VAX25165.1"/>
    </source>
</evidence>
<dbReference type="EMBL" id="UOGE01000102">
    <property type="protein sequence ID" value="VAX25165.1"/>
    <property type="molecule type" value="Genomic_DNA"/>
</dbReference>
<evidence type="ECO:0000256" key="5">
    <source>
        <dbReference type="ARBA" id="ARBA00013187"/>
    </source>
</evidence>
<evidence type="ECO:0000256" key="4">
    <source>
        <dbReference type="ARBA" id="ARBA00011738"/>
    </source>
</evidence>
<evidence type="ECO:0000256" key="6">
    <source>
        <dbReference type="ARBA" id="ARBA00022679"/>
    </source>
</evidence>
<dbReference type="Gene3D" id="3.40.640.10">
    <property type="entry name" value="Type I PLP-dependent aspartate aminotransferase-like (Major domain)"/>
    <property type="match status" value="1"/>
</dbReference>
<dbReference type="Gene3D" id="3.90.1150.10">
    <property type="entry name" value="Aspartate Aminotransferase, domain 1"/>
    <property type="match status" value="1"/>
</dbReference>
<evidence type="ECO:0000256" key="1">
    <source>
        <dbReference type="ARBA" id="ARBA00001933"/>
    </source>
</evidence>
<comment type="subunit">
    <text evidence="4">Homodimer.</text>
</comment>
<dbReference type="InterPro" id="IPR015424">
    <property type="entry name" value="PyrdxlP-dep_Trfase"/>
</dbReference>
<dbReference type="EC" id="2.3.1.47" evidence="5"/>
<keyword evidence="8" id="KW-0663">Pyridoxal phosphate</keyword>
<dbReference type="UniPathway" id="UPA00078"/>